<dbReference type="InterPro" id="IPR059040">
    <property type="entry name" value="HH_CyaD-like"/>
</dbReference>
<evidence type="ECO:0000256" key="5">
    <source>
        <dbReference type="ARBA" id="ARBA00022519"/>
    </source>
</evidence>
<organism evidence="12 13">
    <name type="scientific">Sedimenticola thiotaurini</name>
    <dbReference type="NCBI Taxonomy" id="1543721"/>
    <lineage>
        <taxon>Bacteria</taxon>
        <taxon>Pseudomonadati</taxon>
        <taxon>Pseudomonadota</taxon>
        <taxon>Gammaproteobacteria</taxon>
        <taxon>Chromatiales</taxon>
        <taxon>Sedimenticolaceae</taxon>
        <taxon>Sedimenticola</taxon>
    </lineage>
</organism>
<keyword evidence="3 9" id="KW-0813">Transport</keyword>
<keyword evidence="4 9" id="KW-1003">Cell membrane</keyword>
<evidence type="ECO:0000313" key="12">
    <source>
        <dbReference type="EMBL" id="TVT54605.1"/>
    </source>
</evidence>
<dbReference type="Proteomes" id="UP000317355">
    <property type="component" value="Unassembled WGS sequence"/>
</dbReference>
<gene>
    <name evidence="12" type="ORF">FHK82_10490</name>
</gene>
<keyword evidence="8" id="KW-0472">Membrane</keyword>
<accession>A0A558D0S6</accession>
<evidence type="ECO:0000313" key="13">
    <source>
        <dbReference type="Proteomes" id="UP000317355"/>
    </source>
</evidence>
<evidence type="ECO:0000256" key="9">
    <source>
        <dbReference type="RuleBase" id="RU365093"/>
    </source>
</evidence>
<keyword evidence="6" id="KW-0812">Transmembrane</keyword>
<evidence type="ECO:0000256" key="7">
    <source>
        <dbReference type="ARBA" id="ARBA00022989"/>
    </source>
</evidence>
<dbReference type="Pfam" id="PF25988">
    <property type="entry name" value="HH_CyaD"/>
    <property type="match status" value="1"/>
</dbReference>
<evidence type="ECO:0000256" key="2">
    <source>
        <dbReference type="ARBA" id="ARBA00009477"/>
    </source>
</evidence>
<evidence type="ECO:0000259" key="11">
    <source>
        <dbReference type="Pfam" id="PF26002"/>
    </source>
</evidence>
<dbReference type="PRINTS" id="PR01490">
    <property type="entry name" value="RTXTOXIND"/>
</dbReference>
<dbReference type="PANTHER" id="PTHR30386">
    <property type="entry name" value="MEMBRANE FUSION SUBUNIT OF EMRAB-TOLC MULTIDRUG EFFLUX PUMP"/>
    <property type="match status" value="1"/>
</dbReference>
<comment type="subcellular location">
    <subcellularLocation>
        <location evidence="1 9">Cell inner membrane</location>
        <topology evidence="1 9">Single-pass membrane protein</topology>
    </subcellularLocation>
</comment>
<evidence type="ECO:0000256" key="6">
    <source>
        <dbReference type="ARBA" id="ARBA00022692"/>
    </source>
</evidence>
<reference evidence="12 13" key="1">
    <citation type="submission" date="2019-07" db="EMBL/GenBank/DDBJ databases">
        <title>The pathways for chlorine oxyanion respiration interact through the shared metabolite chlorate.</title>
        <authorList>
            <person name="Barnum T.P."/>
            <person name="Cheng Y."/>
            <person name="Hill K.A."/>
            <person name="Lucas L.N."/>
            <person name="Carlson H.K."/>
            <person name="Coates J.D."/>
        </authorList>
    </citation>
    <scope>NUCLEOTIDE SEQUENCE [LARGE SCALE GENOMIC DNA]</scope>
    <source>
        <strain evidence="12">BK-3</strain>
    </source>
</reference>
<sequence>MRPLFCKQTLPLVTRRADAMKKLVEKNLAPEMEYLQLEQERIEQQQTLITHQTQRQQYLSAIETTVQQLNTLKAEATHQSLAKIDEYQRQIQSLIQDLAKAREMNAKQILYAPVDGTVQQLAVHTIGGVVTEAQVLMKLVPKDDYLEVEAVLENKDIGFVFQGQPAEVKVNTFNFTKYGIIDAEVADLTADAIADEVKGLVYKLRLKMQQSQMLIDGRTVDLLPGMTVVAEVKTGKRRLIEYVLSPLLRKVDESVRER</sequence>
<dbReference type="InterPro" id="IPR006144">
    <property type="entry name" value="Secretion_HlyD_CS"/>
</dbReference>
<dbReference type="GO" id="GO:0005886">
    <property type="term" value="C:plasma membrane"/>
    <property type="evidence" value="ECO:0007669"/>
    <property type="project" value="UniProtKB-SubCell"/>
</dbReference>
<evidence type="ECO:0000256" key="8">
    <source>
        <dbReference type="ARBA" id="ARBA00023136"/>
    </source>
</evidence>
<dbReference type="Gene3D" id="2.40.30.170">
    <property type="match status" value="1"/>
</dbReference>
<feature type="domain" description="AprE-like beta-barrel" evidence="11">
    <location>
        <begin position="146"/>
        <end position="235"/>
    </location>
</feature>
<dbReference type="InterPro" id="IPR050739">
    <property type="entry name" value="MFP"/>
</dbReference>
<evidence type="ECO:0000256" key="4">
    <source>
        <dbReference type="ARBA" id="ARBA00022475"/>
    </source>
</evidence>
<evidence type="ECO:0000256" key="3">
    <source>
        <dbReference type="ARBA" id="ARBA00022448"/>
    </source>
</evidence>
<feature type="domain" description="CyaD-like alpha-helical hairpin" evidence="10">
    <location>
        <begin position="6"/>
        <end position="105"/>
    </location>
</feature>
<keyword evidence="7" id="KW-1133">Transmembrane helix</keyword>
<dbReference type="NCBIfam" id="TIGR01843">
    <property type="entry name" value="type_I_hlyD"/>
    <property type="match status" value="1"/>
</dbReference>
<evidence type="ECO:0000259" key="10">
    <source>
        <dbReference type="Pfam" id="PF25988"/>
    </source>
</evidence>
<dbReference type="AlphaFoldDB" id="A0A558D0S6"/>
<dbReference type="EMBL" id="VMRY01000041">
    <property type="protein sequence ID" value="TVT54605.1"/>
    <property type="molecule type" value="Genomic_DNA"/>
</dbReference>
<dbReference type="InterPro" id="IPR058982">
    <property type="entry name" value="Beta-barrel_AprE"/>
</dbReference>
<dbReference type="GO" id="GO:0009306">
    <property type="term" value="P:protein secretion"/>
    <property type="evidence" value="ECO:0007669"/>
    <property type="project" value="InterPro"/>
</dbReference>
<dbReference type="InterPro" id="IPR010129">
    <property type="entry name" value="T1SS_HlyD"/>
</dbReference>
<proteinExistence type="inferred from homology"/>
<comment type="similarity">
    <text evidence="2 9">Belongs to the membrane fusion protein (MFP) (TC 8.A.1) family.</text>
</comment>
<dbReference type="Pfam" id="PF26002">
    <property type="entry name" value="Beta-barrel_AprE"/>
    <property type="match status" value="1"/>
</dbReference>
<protein>
    <recommendedName>
        <fullName evidence="9">Membrane fusion protein (MFP) family protein</fullName>
    </recommendedName>
</protein>
<keyword evidence="5 9" id="KW-0997">Cell inner membrane</keyword>
<evidence type="ECO:0000256" key="1">
    <source>
        <dbReference type="ARBA" id="ARBA00004377"/>
    </source>
</evidence>
<dbReference type="PROSITE" id="PS00543">
    <property type="entry name" value="HLYD_FAMILY"/>
    <property type="match status" value="1"/>
</dbReference>
<name>A0A558D0S6_9GAMM</name>
<dbReference type="PANTHER" id="PTHR30386:SF27">
    <property type="entry name" value="MEMBRANE FUSION PROTEIN (MFP) FAMILY PROTEIN"/>
    <property type="match status" value="1"/>
</dbReference>
<comment type="caution">
    <text evidence="12">The sequence shown here is derived from an EMBL/GenBank/DDBJ whole genome shotgun (WGS) entry which is preliminary data.</text>
</comment>